<proteinExistence type="predicted"/>
<feature type="domain" description="Gp5/Type VI secretion system Vgr protein OB-fold" evidence="1">
    <location>
        <begin position="375"/>
        <end position="452"/>
    </location>
</feature>
<dbReference type="SUPFAM" id="SSF69255">
    <property type="entry name" value="gp5 N-terminal domain-like"/>
    <property type="match status" value="1"/>
</dbReference>
<protein>
    <recommendedName>
        <fullName evidence="1">Gp5/Type VI secretion system Vgr protein OB-fold domain-containing protein</fullName>
    </recommendedName>
</protein>
<dbReference type="RefSeq" id="WP_095644172.1">
    <property type="nucleotide sequence ID" value="NZ_LMVP01000146.1"/>
</dbReference>
<dbReference type="Pfam" id="PF04717">
    <property type="entry name" value="Phage_base_V"/>
    <property type="match status" value="1"/>
</dbReference>
<dbReference type="Gene3D" id="2.40.50.230">
    <property type="entry name" value="Gp5 N-terminal domain"/>
    <property type="match status" value="1"/>
</dbReference>
<evidence type="ECO:0000313" key="3">
    <source>
        <dbReference type="Proteomes" id="UP000218164"/>
    </source>
</evidence>
<organism evidence="2 3">
    <name type="scientific">Methanosarcina spelaei</name>
    <dbReference type="NCBI Taxonomy" id="1036679"/>
    <lineage>
        <taxon>Archaea</taxon>
        <taxon>Methanobacteriati</taxon>
        <taxon>Methanobacteriota</taxon>
        <taxon>Stenosarchaea group</taxon>
        <taxon>Methanomicrobia</taxon>
        <taxon>Methanosarcinales</taxon>
        <taxon>Methanosarcinaceae</taxon>
        <taxon>Methanosarcina</taxon>
    </lineage>
</organism>
<evidence type="ECO:0000313" key="2">
    <source>
        <dbReference type="EMBL" id="PAV12979.1"/>
    </source>
</evidence>
<dbReference type="AlphaFoldDB" id="A0A2A2HU16"/>
<dbReference type="OrthoDB" id="147080at2157"/>
<dbReference type="InterPro" id="IPR006531">
    <property type="entry name" value="Gp5/Vgr_OB"/>
</dbReference>
<dbReference type="InterPro" id="IPR037026">
    <property type="entry name" value="Vgr_OB-fold_dom_sf"/>
</dbReference>
<gene>
    <name evidence="2" type="ORF">ASJ81_04435</name>
</gene>
<keyword evidence="3" id="KW-1185">Reference proteome</keyword>
<reference evidence="2 3" key="1">
    <citation type="journal article" date="2017" name="BMC Genomics">
        <title>Genomic analysis of methanogenic archaea reveals a shift towards energy conservation.</title>
        <authorList>
            <person name="Gilmore S.P."/>
            <person name="Henske J.K."/>
            <person name="Sexton J.A."/>
            <person name="Solomon K.V."/>
            <person name="Seppala S."/>
            <person name="Yoo J.I."/>
            <person name="Huyett L.M."/>
            <person name="Pressman A."/>
            <person name="Cogan J.Z."/>
            <person name="Kivenson V."/>
            <person name="Peng X."/>
            <person name="Tan Y."/>
            <person name="Valentine D.L."/>
            <person name="O'Malley M.A."/>
        </authorList>
    </citation>
    <scope>NUCLEOTIDE SEQUENCE [LARGE SCALE GENOMIC DNA]</scope>
    <source>
        <strain evidence="2 3">MC-15</strain>
    </source>
</reference>
<dbReference type="Proteomes" id="UP000218164">
    <property type="component" value="Unassembled WGS sequence"/>
</dbReference>
<dbReference type="EMBL" id="LMVP01000146">
    <property type="protein sequence ID" value="PAV12979.1"/>
    <property type="molecule type" value="Genomic_DNA"/>
</dbReference>
<comment type="caution">
    <text evidence="2">The sequence shown here is derived from an EMBL/GenBank/DDBJ whole genome shotgun (WGS) entry which is preliminary data.</text>
</comment>
<sequence>MDRYYAPDFEVKIAGLTMAADVTSAVMELTYDNNLDTADMFTLRLNNADLRFTDSGLFNMGKDVEVYMGYAGDLQPMMLGEITAINPSFPQGGAPTITITGYDKSHRMRHNSPSRFTFKYVNDSLIAARIAAENLLIPVVDPALTPPRDSVQQTGSDWALLKELAERNAFHVYVRWDKLYFRLPRPQTEMVVLEWGENLSSFSPRLSTSGQFGIQEVRGYDYKLAQNIVAILPAISLGSDLDDIIERLGSDFVDQLVKLGRNVMRDKPVDNYLDAKMLAKSILMQLLQGLFEGSGSTIGNPKLRAGNMVEIRGIGKRFSGKYTLSRVTHTINESGYTTQFEVSQKYTSTLLQSLRNKISEMPPPNEQRKIQGVVIGKVENNIDPEGLGRVQLSFPHLSDVNLSNWARIAVSMAGGNKNTSWGTYFLPDIGDEVLVAFEHGDVNKPVVLGSFWNGEKRPPEVNKGLNEKKIIKTKSGMQIVFDETPGCENLLLQDKAGSMIKMDSATGNIIIEAKGNVTIKGKEIHLN</sequence>
<dbReference type="SUPFAM" id="SSF69279">
    <property type="entry name" value="Phage tail proteins"/>
    <property type="match status" value="1"/>
</dbReference>
<name>A0A2A2HU16_9EURY</name>
<accession>A0A2A2HU16</accession>
<evidence type="ECO:0000259" key="1">
    <source>
        <dbReference type="Pfam" id="PF04717"/>
    </source>
</evidence>